<dbReference type="GO" id="GO:0017000">
    <property type="term" value="P:antibiotic biosynthetic process"/>
    <property type="evidence" value="ECO:0007669"/>
    <property type="project" value="UniProtKB-ARBA"/>
</dbReference>
<gene>
    <name evidence="2" type="ORF">RPIT_12010</name>
</gene>
<dbReference type="EMBL" id="CP019605">
    <property type="protein sequence ID" value="AQP45435.1"/>
    <property type="molecule type" value="Genomic_DNA"/>
</dbReference>
<accession>A0A1Q2CHA0</accession>
<reference evidence="2 3" key="1">
    <citation type="journal article" date="2016" name="Int. J. Syst. Evol. Microbiol.">
        <title>Tessaracoccus flavus sp. nov., isolated from the drainage system of a lindane-producing factory.</title>
        <authorList>
            <person name="Kumari R."/>
            <person name="Singh P."/>
            <person name="Schumann P."/>
            <person name="Lal R."/>
        </authorList>
    </citation>
    <scope>NUCLEOTIDE SEQUENCE [LARGE SCALE GENOMIC DNA]</scope>
    <source>
        <strain evidence="2 3">RP1T</strain>
    </source>
</reference>
<keyword evidence="3" id="KW-1185">Reference proteome</keyword>
<organism evidence="2 3">
    <name type="scientific">Tessaracoccus flavus</name>
    <dbReference type="NCBI Taxonomy" id="1610493"/>
    <lineage>
        <taxon>Bacteria</taxon>
        <taxon>Bacillati</taxon>
        <taxon>Actinomycetota</taxon>
        <taxon>Actinomycetes</taxon>
        <taxon>Propionibacteriales</taxon>
        <taxon>Propionibacteriaceae</taxon>
        <taxon>Tessaracoccus</taxon>
    </lineage>
</organism>
<evidence type="ECO:0000259" key="1">
    <source>
        <dbReference type="Pfam" id="PF06722"/>
    </source>
</evidence>
<feature type="domain" description="Erythromycin biosynthesis protein CIII-like C-terminal" evidence="1">
    <location>
        <begin position="276"/>
        <end position="394"/>
    </location>
</feature>
<dbReference type="FunFam" id="3.40.50.2000:FF:000009">
    <property type="entry name" value="Sterol 3-beta-glucosyltransferase UGT80A2"/>
    <property type="match status" value="1"/>
</dbReference>
<name>A0A1Q2CHA0_9ACTN</name>
<dbReference type="PANTHER" id="PTHR48050">
    <property type="entry name" value="STEROL 3-BETA-GLUCOSYLTRANSFERASE"/>
    <property type="match status" value="1"/>
</dbReference>
<dbReference type="Pfam" id="PF06722">
    <property type="entry name" value="EryCIII-like_C"/>
    <property type="match status" value="1"/>
</dbReference>
<dbReference type="KEGG" id="tfl:RPIT_12010"/>
<dbReference type="CDD" id="cd03784">
    <property type="entry name" value="GT1_Gtf-like"/>
    <property type="match status" value="1"/>
</dbReference>
<dbReference type="InterPro" id="IPR010610">
    <property type="entry name" value="EryCIII-like_C"/>
</dbReference>
<dbReference type="Gene3D" id="3.40.50.2000">
    <property type="entry name" value="Glycogen Phosphorylase B"/>
    <property type="match status" value="2"/>
</dbReference>
<dbReference type="InterPro" id="IPR050426">
    <property type="entry name" value="Glycosyltransferase_28"/>
</dbReference>
<proteinExistence type="predicted"/>
<dbReference type="GO" id="GO:0016758">
    <property type="term" value="F:hexosyltransferase activity"/>
    <property type="evidence" value="ECO:0007669"/>
    <property type="project" value="UniProtKB-ARBA"/>
</dbReference>
<dbReference type="Proteomes" id="UP000188324">
    <property type="component" value="Chromosome"/>
</dbReference>
<evidence type="ECO:0000313" key="3">
    <source>
        <dbReference type="Proteomes" id="UP000188324"/>
    </source>
</evidence>
<evidence type="ECO:0000313" key="2">
    <source>
        <dbReference type="EMBL" id="AQP45435.1"/>
    </source>
</evidence>
<dbReference type="OrthoDB" id="3253247at2"/>
<sequence length="410" mass="42723">MLILAIGSRGDVQPAAVLAGALKRAGVGARVVGLKEYADVASELGADFVPVDASIADAIGSTRGHLGRLAAGSRPGQAVLLHSWSAAIAGAVSDAVLAALKPGESLLSGVLTRDVASALAGDRKVGTLVFSGLLPTRHAESHFLHNYFTRLDSYNRWGSALGWTMSSSVGLSFGREMRRRLGLPRLGVRRAAVEADRHPIVVAASPTLVPPASDWPANVHQTGFLAAPVPDFQPDDHLAHWLGSGAVYVGFGSMTGGADLDSLTMLSAAARIADRKVVTIAPPGVDPGAVSERVLAVGSVPHAWLFPRCAAVVHHGGSGTTHDGLRAGVPSMAVPHGVDQPYHGWRLQRLGVGPAPLPVRKLSAERLGALLRDFPEDEGFRDRAAQVGERIRSEDGVALTVDHLIGLGFS</sequence>
<dbReference type="AlphaFoldDB" id="A0A1Q2CHA0"/>
<dbReference type="InterPro" id="IPR002213">
    <property type="entry name" value="UDP_glucos_trans"/>
</dbReference>
<dbReference type="SUPFAM" id="SSF53756">
    <property type="entry name" value="UDP-Glycosyltransferase/glycogen phosphorylase"/>
    <property type="match status" value="1"/>
</dbReference>
<protein>
    <recommendedName>
        <fullName evidence="1">Erythromycin biosynthesis protein CIII-like C-terminal domain-containing protein</fullName>
    </recommendedName>
</protein>
<dbReference type="RefSeq" id="WP_077343578.1">
    <property type="nucleotide sequence ID" value="NZ_CP019605.1"/>
</dbReference>
<dbReference type="STRING" id="1610493.RPIT_12010"/>
<dbReference type="PANTHER" id="PTHR48050:SF13">
    <property type="entry name" value="STEROL 3-BETA-GLUCOSYLTRANSFERASE UGT80A2"/>
    <property type="match status" value="1"/>
</dbReference>
<dbReference type="GO" id="GO:0008194">
    <property type="term" value="F:UDP-glycosyltransferase activity"/>
    <property type="evidence" value="ECO:0007669"/>
    <property type="project" value="InterPro"/>
</dbReference>